<dbReference type="PROSITE" id="PS00455">
    <property type="entry name" value="AMP_BINDING"/>
    <property type="match status" value="1"/>
</dbReference>
<dbReference type="OrthoDB" id="9803968at2"/>
<feature type="domain" description="AMP-binding enzyme C-terminal" evidence="6">
    <location>
        <begin position="450"/>
        <end position="524"/>
    </location>
</feature>
<dbReference type="InterPro" id="IPR042099">
    <property type="entry name" value="ANL_N_sf"/>
</dbReference>
<dbReference type="NCBIfam" id="NF005426">
    <property type="entry name" value="PRK07008.1"/>
    <property type="match status" value="1"/>
</dbReference>
<evidence type="ECO:0000259" key="5">
    <source>
        <dbReference type="Pfam" id="PF00501"/>
    </source>
</evidence>
<dbReference type="GO" id="GO:0006631">
    <property type="term" value="P:fatty acid metabolic process"/>
    <property type="evidence" value="ECO:0007669"/>
    <property type="project" value="UniProtKB-KW"/>
</dbReference>
<dbReference type="RefSeq" id="WP_118132025.1">
    <property type="nucleotide sequence ID" value="NZ_LMAZ01000012.1"/>
</dbReference>
<dbReference type="InterPro" id="IPR045851">
    <property type="entry name" value="AMP-bd_C_sf"/>
</dbReference>
<comment type="similarity">
    <text evidence="1">Belongs to the ATP-dependent AMP-binding enzyme family.</text>
</comment>
<evidence type="ECO:0000259" key="6">
    <source>
        <dbReference type="Pfam" id="PF13193"/>
    </source>
</evidence>
<comment type="caution">
    <text evidence="7">The sequence shown here is derived from an EMBL/GenBank/DDBJ whole genome shotgun (WGS) entry which is preliminary data.</text>
</comment>
<keyword evidence="8" id="KW-1185">Reference proteome</keyword>
<dbReference type="Pfam" id="PF13193">
    <property type="entry name" value="AMP-binding_C"/>
    <property type="match status" value="1"/>
</dbReference>
<dbReference type="EMBL" id="LMAZ01000012">
    <property type="protein sequence ID" value="RGP52481.1"/>
    <property type="molecule type" value="Genomic_DNA"/>
</dbReference>
<evidence type="ECO:0000256" key="2">
    <source>
        <dbReference type="ARBA" id="ARBA00022598"/>
    </source>
</evidence>
<evidence type="ECO:0000313" key="7">
    <source>
        <dbReference type="EMBL" id="RGP52481.1"/>
    </source>
</evidence>
<sequence>MNGLMQDKPLLISSLLTHAERYSGQVEVVSRRIEGDLHRYTWADVAQRSRQLAMALDELGLKPGSRVASIAWNGYRHLELYYGVSGSERVLHTVNPRLHSSQIAWILQHAEDEVVFFDESFATLVESLKPLAPGVKHWVMLCEPDALDNTADSAGLLSYEALIAAQSGDYVWPEFDERTASSMCYTSGTTGNPKAVLYSHRSTVLHTLVLTTPNGLGVGSQDALLPVVPMFHVNAWGVPYCAALAGAKLVLPGPALDGASVYDLIEREGVTLALGVPTVWQTLLDHMERHQHTFSTLKKTSIGGSACSPSMQQCFEDQHNVEVIHCWGMTETSPLGTTSKLMTQHQELSREEQQRVRLKQGRPVFGIDMRIVDDQGIEQPWNGKAAGHLQVKGPWVISAYYKDEIDNRLDDGWFATGDVATIDEHAYLQLTDRSKDVVKSGGEWLSTIDIENIALSHNGVALAAAIGVPHPKWDERPVVVVLKKPDAEVSAEEILALYPGRLAKWQSPDDVIFVDEMPLGATGKVLKTQIRQQLQGYTLPDLGS</sequence>
<keyword evidence="2 7" id="KW-0436">Ligase</keyword>
<feature type="domain" description="AMP-dependent synthetase/ligase" evidence="5">
    <location>
        <begin position="18"/>
        <end position="401"/>
    </location>
</feature>
<dbReference type="AlphaFoldDB" id="A0A395QXA1"/>
<protein>
    <submittedName>
        <fullName evidence="7">Long-chain fatty acid--CoA ligase</fullName>
    </submittedName>
</protein>
<organism evidence="7 8">
    <name type="scientific">Pseudomonas abyssi</name>
    <dbReference type="NCBI Taxonomy" id="170540"/>
    <lineage>
        <taxon>Bacteria</taxon>
        <taxon>Pseudomonadati</taxon>
        <taxon>Pseudomonadota</taxon>
        <taxon>Gammaproteobacteria</taxon>
        <taxon>Pseudomonadales</taxon>
        <taxon>Pseudomonadaceae</taxon>
        <taxon>Pseudomonas</taxon>
    </lineage>
</organism>
<dbReference type="NCBIfam" id="NF004837">
    <property type="entry name" value="PRK06187.1"/>
    <property type="match status" value="1"/>
</dbReference>
<dbReference type="CDD" id="cd12119">
    <property type="entry name" value="ttLC_FACS_AlkK_like"/>
    <property type="match status" value="1"/>
</dbReference>
<dbReference type="InterPro" id="IPR025110">
    <property type="entry name" value="AMP-bd_C"/>
</dbReference>
<dbReference type="InterPro" id="IPR020845">
    <property type="entry name" value="AMP-binding_CS"/>
</dbReference>
<keyword evidence="4" id="KW-0443">Lipid metabolism</keyword>
<dbReference type="PANTHER" id="PTHR43859">
    <property type="entry name" value="ACYL-ACTIVATING ENZYME"/>
    <property type="match status" value="1"/>
</dbReference>
<reference evidence="7 8" key="1">
    <citation type="journal article" date="2018" name="Syst. Appl. Microbiol.">
        <title>Pseudomonas gallaeciensis sp. nov., isolated from crude-oil-contaminated intertidal sand samples after the Prestige oil spill.</title>
        <authorList>
            <person name="Mulet M."/>
            <person name="Sanchez D."/>
            <person name="Rodriguez A.C."/>
            <person name="Nogales B."/>
            <person name="Bosch R."/>
            <person name="Busquets A."/>
            <person name="Gomila M."/>
            <person name="Lalucat J."/>
            <person name="Garcia-Valdes E."/>
        </authorList>
    </citation>
    <scope>NUCLEOTIDE SEQUENCE [LARGE SCALE GENOMIC DNA]</scope>
    <source>
        <strain evidence="7 8">V113</strain>
    </source>
</reference>
<proteinExistence type="inferred from homology"/>
<evidence type="ECO:0000313" key="8">
    <source>
        <dbReference type="Proteomes" id="UP000265411"/>
    </source>
</evidence>
<dbReference type="Proteomes" id="UP000265411">
    <property type="component" value="Unassembled WGS sequence"/>
</dbReference>
<dbReference type="Pfam" id="PF00501">
    <property type="entry name" value="AMP-binding"/>
    <property type="match status" value="1"/>
</dbReference>
<evidence type="ECO:0000256" key="3">
    <source>
        <dbReference type="ARBA" id="ARBA00022832"/>
    </source>
</evidence>
<dbReference type="Gene3D" id="3.30.300.30">
    <property type="match status" value="1"/>
</dbReference>
<dbReference type="GO" id="GO:0016874">
    <property type="term" value="F:ligase activity"/>
    <property type="evidence" value="ECO:0007669"/>
    <property type="project" value="UniProtKB-KW"/>
</dbReference>
<evidence type="ECO:0000256" key="1">
    <source>
        <dbReference type="ARBA" id="ARBA00006432"/>
    </source>
</evidence>
<accession>A0A395QXA1</accession>
<keyword evidence="3" id="KW-0276">Fatty acid metabolism</keyword>
<dbReference type="InterPro" id="IPR000873">
    <property type="entry name" value="AMP-dep_synth/lig_dom"/>
</dbReference>
<dbReference type="SUPFAM" id="SSF56801">
    <property type="entry name" value="Acetyl-CoA synthetase-like"/>
    <property type="match status" value="1"/>
</dbReference>
<dbReference type="PANTHER" id="PTHR43859:SF4">
    <property type="entry name" value="BUTANOATE--COA LIGASE AAE1-RELATED"/>
    <property type="match status" value="1"/>
</dbReference>
<dbReference type="Gene3D" id="3.40.50.12780">
    <property type="entry name" value="N-terminal domain of ligase-like"/>
    <property type="match status" value="1"/>
</dbReference>
<evidence type="ECO:0000256" key="4">
    <source>
        <dbReference type="ARBA" id="ARBA00023098"/>
    </source>
</evidence>
<name>A0A395QXA1_9PSED</name>
<gene>
    <name evidence="7" type="ORF">ASB58_19130</name>
</gene>